<proteinExistence type="predicted"/>
<dbReference type="EMBL" id="KZ303844">
    <property type="protein sequence ID" value="PHZ15690.1"/>
    <property type="molecule type" value="Genomic_DNA"/>
</dbReference>
<dbReference type="AlphaFoldDB" id="A0A2G4T3V5"/>
<dbReference type="InterPro" id="IPR056235">
    <property type="entry name" value="INTS4_8HBD"/>
</dbReference>
<dbReference type="SUPFAM" id="SSF48371">
    <property type="entry name" value="ARM repeat"/>
    <property type="match status" value="1"/>
</dbReference>
<dbReference type="GO" id="GO:0016180">
    <property type="term" value="P:snRNA processing"/>
    <property type="evidence" value="ECO:0007669"/>
    <property type="project" value="TreeGrafter"/>
</dbReference>
<dbReference type="InterPro" id="IPR011989">
    <property type="entry name" value="ARM-like"/>
</dbReference>
<dbReference type="Pfam" id="PF25458">
    <property type="entry name" value="INTS4_C"/>
    <property type="match status" value="1"/>
</dbReference>
<keyword evidence="6" id="KW-1185">Reference proteome</keyword>
<evidence type="ECO:0000313" key="6">
    <source>
        <dbReference type="Proteomes" id="UP000242254"/>
    </source>
</evidence>
<dbReference type="PANTHER" id="PTHR20938">
    <property type="entry name" value="INTEGRATOR COMPLEX SUBUNIT 4"/>
    <property type="match status" value="1"/>
</dbReference>
<evidence type="ECO:0000256" key="1">
    <source>
        <dbReference type="ARBA" id="ARBA00004123"/>
    </source>
</evidence>
<dbReference type="Pfam" id="PF12765">
    <property type="entry name" value="Cohesin_HEAT"/>
    <property type="match status" value="1"/>
</dbReference>
<accession>A0A2G4T3V5</accession>
<dbReference type="InterPro" id="IPR026003">
    <property type="entry name" value="Cohesin_HEAT"/>
</dbReference>
<evidence type="ECO:0000313" key="5">
    <source>
        <dbReference type="EMBL" id="PHZ15690.1"/>
    </source>
</evidence>
<dbReference type="InterPro" id="IPR057412">
    <property type="entry name" value="INTS4_C"/>
</dbReference>
<feature type="domain" description="INTS4 8 helical bundle" evidence="3">
    <location>
        <begin position="641"/>
        <end position="795"/>
    </location>
</feature>
<feature type="domain" description="Integrator complex subunit 4/Protein SIEL C-terminal Ig-like" evidence="4">
    <location>
        <begin position="832"/>
        <end position="959"/>
    </location>
</feature>
<name>A0A2G4T3V5_RHIZD</name>
<dbReference type="InterPro" id="IPR016024">
    <property type="entry name" value="ARM-type_fold"/>
</dbReference>
<evidence type="ECO:0000256" key="2">
    <source>
        <dbReference type="ARBA" id="ARBA00023242"/>
    </source>
</evidence>
<evidence type="ECO:0000259" key="3">
    <source>
        <dbReference type="Pfam" id="PF24493"/>
    </source>
</evidence>
<organism evidence="5 6">
    <name type="scientific">Rhizopus microsporus ATCC 52813</name>
    <dbReference type="NCBI Taxonomy" id="1340429"/>
    <lineage>
        <taxon>Eukaryota</taxon>
        <taxon>Fungi</taxon>
        <taxon>Fungi incertae sedis</taxon>
        <taxon>Mucoromycota</taxon>
        <taxon>Mucoromycotina</taxon>
        <taxon>Mucoromycetes</taxon>
        <taxon>Mucorales</taxon>
        <taxon>Mucorineae</taxon>
        <taxon>Rhizopodaceae</taxon>
        <taxon>Rhizopus</taxon>
    </lineage>
</organism>
<dbReference type="GO" id="GO:0032039">
    <property type="term" value="C:integrator complex"/>
    <property type="evidence" value="ECO:0007669"/>
    <property type="project" value="TreeGrafter"/>
</dbReference>
<dbReference type="PANTHER" id="PTHR20938:SF0">
    <property type="entry name" value="INTEGRATOR COMPLEX SUBUNIT 4"/>
    <property type="match status" value="1"/>
</dbReference>
<dbReference type="Proteomes" id="UP000242254">
    <property type="component" value="Unassembled WGS sequence"/>
</dbReference>
<dbReference type="Gene3D" id="1.25.10.10">
    <property type="entry name" value="Leucine-rich Repeat Variant"/>
    <property type="match status" value="2"/>
</dbReference>
<dbReference type="Pfam" id="PF24493">
    <property type="entry name" value="INTS4_8HBD"/>
    <property type="match status" value="1"/>
</dbReference>
<dbReference type="GeneID" id="35444692"/>
<dbReference type="STRING" id="1340429.A0A2G4T3V5"/>
<evidence type="ECO:0000259" key="4">
    <source>
        <dbReference type="Pfam" id="PF25458"/>
    </source>
</evidence>
<comment type="subcellular location">
    <subcellularLocation>
        <location evidence="1">Nucleus</location>
    </subcellularLocation>
</comment>
<protein>
    <submittedName>
        <fullName evidence="5">ARM repeat-containing protein</fullName>
    </submittedName>
</protein>
<reference evidence="5 6" key="1">
    <citation type="journal article" date="2016" name="Proc. Natl. Acad. Sci. U.S.A.">
        <title>Lipid metabolic changes in an early divergent fungus govern the establishment of a mutualistic symbiosis with endobacteria.</title>
        <authorList>
            <person name="Lastovetsky O.A."/>
            <person name="Gaspar M.L."/>
            <person name="Mondo S.J."/>
            <person name="LaButti K.M."/>
            <person name="Sandor L."/>
            <person name="Grigoriev I.V."/>
            <person name="Henry S.A."/>
            <person name="Pawlowska T.E."/>
        </authorList>
    </citation>
    <scope>NUCLEOTIDE SEQUENCE [LARGE SCALE GENOMIC DNA]</scope>
    <source>
        <strain evidence="5 6">ATCC 52813</strain>
    </source>
</reference>
<sequence length="960" mass="109295">MKRGYEAALVNRDSSITVDAPIVDHASIEWIPSFDGLSSNLVQDRIKTLLDIARYVFFISLDQQTTLTQALLDRLEVETDNDAKAMIILLIEKCCQFPNINNLLIFQRLLAQLKDESTKVKYHIYNSICKLLKRRRIAVDEHSKLLLFSLFEQLMLDLSSTHHKVRAAVIPLLSLLPFILKELNMDKDKIMSEMEIQKVISQYAKDQDPRVRKSALDSLVQMHQRGCPLDLSIYHLSVAALRDDYEEVRIGGLNLMGVLSSLYPEHRLKLAHEEITETTRLIDDAFNKVCDLVNDAAVMVRTKACVMMASYQNVGTDMLKQTFSKQIMSHLKRSLPKWRMQQKKYANGMIPVAEGDFDVESDEFHLLDSGACGAFIHGLEDEYQEVRYASIDSIGELCLYNEELTKKAVENLVDMFNDEIDKIRVNAIQSLRKIGTRSLVEFDEEQLEIAVGALEDKESVARHATHDLFTVIRLTQQSSMTTLLTALEANMKRYPEDMLSIYRCLGRVGKRHDDYVENLIPHMLKLDRRFLPREPNVDDMMYTAYVILIANACVSNMRLLTTLPKYIFRHFAYFKSKYADCLPDLRKLYKNAGIKLEGDVDCLPMTFNRSKKATTDDAEIYTKATVEMLQVIQTQIMRNDEYKLALVTLEAAARNFKYIASLKPVDAGKSDLGQLYLECYNIMIKIKQSHSVGVLSPTVRQDAALLFKYSYTIEHTFLGLSVNVLHAAALFRILGNMVWLFSVVKQMPVSGDTSFDLKHMLIAAKQRVELVQSCFQHKVHDNTILDDLKNDLVKAIELPNTSNMTALYSFITSFLPVPMQLDNNPVKHTSAVITYPLPNADKPLKYSAIYKLKLHVEANIFNVNDITYIAIEVVLPNESSHVFWPAYSHFKPVTPLSYKLSTDIELELPPWTEAASVKIQVIVSFEPDLPGLDEYIMTSVKTASAAVSEPLSYVVFPQSH</sequence>
<dbReference type="RefSeq" id="XP_023469398.1">
    <property type="nucleotide sequence ID" value="XM_023613703.1"/>
</dbReference>
<gene>
    <name evidence="5" type="ORF">RHIMIDRAFT_290033</name>
</gene>
<keyword evidence="2" id="KW-0539">Nucleus</keyword>